<proteinExistence type="predicted"/>
<evidence type="ECO:0008006" key="2">
    <source>
        <dbReference type="Google" id="ProtNLM"/>
    </source>
</evidence>
<evidence type="ECO:0000313" key="1">
    <source>
        <dbReference type="EMBL" id="KKM70369.1"/>
    </source>
</evidence>
<dbReference type="AlphaFoldDB" id="A0A0F9JKK0"/>
<protein>
    <recommendedName>
        <fullName evidence="2">Right handed beta helix domain-containing protein</fullName>
    </recommendedName>
</protein>
<feature type="non-terminal residue" evidence="1">
    <location>
        <position position="1"/>
    </location>
</feature>
<dbReference type="EMBL" id="LAZR01009829">
    <property type="protein sequence ID" value="KKM70369.1"/>
    <property type="molecule type" value="Genomic_DNA"/>
</dbReference>
<name>A0A0F9JKK0_9ZZZZ</name>
<dbReference type="SUPFAM" id="SSF51126">
    <property type="entry name" value="Pectin lyase-like"/>
    <property type="match status" value="2"/>
</dbReference>
<comment type="caution">
    <text evidence="1">The sequence shown here is derived from an EMBL/GenBank/DDBJ whole genome shotgun (WGS) entry which is preliminary data.</text>
</comment>
<reference evidence="1" key="1">
    <citation type="journal article" date="2015" name="Nature">
        <title>Complex archaea that bridge the gap between prokaryotes and eukaryotes.</title>
        <authorList>
            <person name="Spang A."/>
            <person name="Saw J.H."/>
            <person name="Jorgensen S.L."/>
            <person name="Zaremba-Niedzwiedzka K."/>
            <person name="Martijn J."/>
            <person name="Lind A.E."/>
            <person name="van Eijk R."/>
            <person name="Schleper C."/>
            <person name="Guy L."/>
            <person name="Ettema T.J."/>
        </authorList>
    </citation>
    <scope>NUCLEOTIDE SEQUENCE</scope>
</reference>
<accession>A0A0F9JKK0</accession>
<gene>
    <name evidence="1" type="ORF">LCGC14_1441410</name>
</gene>
<organism evidence="1">
    <name type="scientific">marine sediment metagenome</name>
    <dbReference type="NCBI Taxonomy" id="412755"/>
    <lineage>
        <taxon>unclassified sequences</taxon>
        <taxon>metagenomes</taxon>
        <taxon>ecological metagenomes</taxon>
    </lineage>
</organism>
<sequence>GATIASDGNLGVKPNQPMATLNGALNRVAANNGDYIYLMPGHAETISADAATDPGPDMTVAGVTVVGLGEGSDRPSFTFDATAADFKLNAANCKVHNVLFLAGVASQVMMIEVSGDDCEMSHCEFRNTSAFEGLIAVNIGIASNDSDRFYIHDCRFISDTAGSTSAVSMTALQAGVRIENNYLRGDYSDSGIQSAVIHTDCVVKNNFVQNDNAGEHAIQFSTTSTGIIQDNTLVNDVYSLAIDPGSCAMAGNRWLDPAVDTGDIPFPAVGLDAVTAGALPLVSFTGERFFVDSGHADASDTAGYGTSPASPFLTLDFANTQCTSANGDVIYAMPGHVDTVTNGTDLNFDVIGVTAIGLGTGRNRPLIDFTTADTADAPVSVANVLLKNLRFDASTFDSNTAMITITGADVTIEDCEFVMGDGSQQTDSCITTNSARTRVINCNFIGTTTVGVEDAIEITGTPDGIEIIGNKITGDFTNACIQSTVVFTNILVKDNLLQNTNTGEHVIQFTDAGTGWILDNKFVTDAHLTTLDKGSCKVHGNIWWDDADVAADVSGVPFPPNADYNPLLGYHVSAADAVTPQGTTTTLFTIVTGRVLVTKLTGQVGTIIATASNIIRSDHVPTVGSTVALFANLELNAFNAGTFLHAQLDGTALVGTDGESTMLGIAAENGIPNCELDVGVIDWTSGQSASGTVKWDLWYWPIEDGAHVLGS</sequence>
<dbReference type="InterPro" id="IPR011050">
    <property type="entry name" value="Pectin_lyase_fold/virulence"/>
</dbReference>